<evidence type="ECO:0000256" key="7">
    <source>
        <dbReference type="ARBA" id="ARBA00022989"/>
    </source>
</evidence>
<evidence type="ECO:0000256" key="2">
    <source>
        <dbReference type="ARBA" id="ARBA00022448"/>
    </source>
</evidence>
<evidence type="ECO:0000256" key="3">
    <source>
        <dbReference type="ARBA" id="ARBA00022538"/>
    </source>
</evidence>
<evidence type="ECO:0000313" key="14">
    <source>
        <dbReference type="Proteomes" id="UP000464317"/>
    </source>
</evidence>
<organism evidence="13 14">
    <name type="scientific">Mycoplasmopsis felis</name>
    <dbReference type="NCBI Taxonomy" id="33923"/>
    <lineage>
        <taxon>Bacteria</taxon>
        <taxon>Bacillati</taxon>
        <taxon>Mycoplasmatota</taxon>
        <taxon>Mycoplasmoidales</taxon>
        <taxon>Metamycoplasmataceae</taxon>
        <taxon>Mycoplasmopsis</taxon>
    </lineage>
</organism>
<dbReference type="InterPro" id="IPR005821">
    <property type="entry name" value="Ion_trans_dom"/>
</dbReference>
<dbReference type="Pfam" id="PF00520">
    <property type="entry name" value="Ion_trans"/>
    <property type="match status" value="1"/>
</dbReference>
<feature type="transmembrane region" description="Helical" evidence="11">
    <location>
        <begin position="114"/>
        <end position="139"/>
    </location>
</feature>
<evidence type="ECO:0000256" key="10">
    <source>
        <dbReference type="ARBA" id="ARBA00023303"/>
    </source>
</evidence>
<feature type="transmembrane region" description="Helical" evidence="11">
    <location>
        <begin position="186"/>
        <end position="205"/>
    </location>
</feature>
<sequence>MQKIKKKYDSFHILLTSIVWSTREFDSQIKLKLRKLNLLRLVYVILVILTSLISVFSLLTPPKSIQEEWGTMVIVLQIFTFFFFLFDYVTHFITYRKYKKLNKKTRIWKSTLKYIFSFKGIVILLCVLTSLHVIEYIAYIDNETLKTVNLFKILNLSRFLRLFIVLTYFAPFAIIVNAFSKQKKILTYVLLIAFLLILVFSILIWNTEGVHLEETQLQWLSDKNINQSDWKIYLTYLGLFGNEQEIFFNSNKEILEPNLSRFNEILQEYKDLSNGYVISFIDALYFSTITLTTIGYGDYLPHSSLTKIIVSLNALIALAIIAIPSGVIAGAFLNETQEHIKNKYKHKGENKSD</sequence>
<evidence type="ECO:0000256" key="4">
    <source>
        <dbReference type="ARBA" id="ARBA00022692"/>
    </source>
</evidence>
<feature type="transmembrane region" description="Helical" evidence="11">
    <location>
        <begin position="276"/>
        <end position="296"/>
    </location>
</feature>
<feature type="transmembrane region" description="Helical" evidence="11">
    <location>
        <begin position="38"/>
        <end position="59"/>
    </location>
</feature>
<keyword evidence="8" id="KW-0406">Ion transport</keyword>
<dbReference type="AlphaFoldDB" id="A0A809SF85"/>
<dbReference type="GO" id="GO:0008076">
    <property type="term" value="C:voltage-gated potassium channel complex"/>
    <property type="evidence" value="ECO:0007669"/>
    <property type="project" value="InterPro"/>
</dbReference>
<dbReference type="PANTHER" id="PTHR11537">
    <property type="entry name" value="VOLTAGE-GATED POTASSIUM CHANNEL"/>
    <property type="match status" value="1"/>
</dbReference>
<keyword evidence="7 11" id="KW-1133">Transmembrane helix</keyword>
<evidence type="ECO:0000256" key="1">
    <source>
        <dbReference type="ARBA" id="ARBA00004141"/>
    </source>
</evidence>
<dbReference type="Gene3D" id="1.10.287.70">
    <property type="match status" value="1"/>
</dbReference>
<keyword evidence="6" id="KW-0630">Potassium</keyword>
<feature type="domain" description="Ion transport" evidence="12">
    <location>
        <begin position="43"/>
        <end position="337"/>
    </location>
</feature>
<dbReference type="EMBL" id="AP022325">
    <property type="protein sequence ID" value="BBU48008.1"/>
    <property type="molecule type" value="Genomic_DNA"/>
</dbReference>
<evidence type="ECO:0000256" key="5">
    <source>
        <dbReference type="ARBA" id="ARBA00022826"/>
    </source>
</evidence>
<feature type="transmembrane region" description="Helical" evidence="11">
    <location>
        <begin position="308"/>
        <end position="333"/>
    </location>
</feature>
<protein>
    <submittedName>
        <fullName evidence="13">Ion transporter</fullName>
    </submittedName>
</protein>
<feature type="transmembrane region" description="Helical" evidence="11">
    <location>
        <begin position="71"/>
        <end position="93"/>
    </location>
</feature>
<name>A0A809SF85_9BACT</name>
<keyword evidence="4 11" id="KW-0812">Transmembrane</keyword>
<dbReference type="Proteomes" id="UP000464317">
    <property type="component" value="Chromosome"/>
</dbReference>
<dbReference type="InterPro" id="IPR028325">
    <property type="entry name" value="VG_K_chnl"/>
</dbReference>
<dbReference type="RefSeq" id="WP_161553390.1">
    <property type="nucleotide sequence ID" value="NZ_AP022325.1"/>
</dbReference>
<dbReference type="GO" id="GO:0005249">
    <property type="term" value="F:voltage-gated potassium channel activity"/>
    <property type="evidence" value="ECO:0007669"/>
    <property type="project" value="InterPro"/>
</dbReference>
<keyword evidence="2" id="KW-0813">Transport</keyword>
<evidence type="ECO:0000256" key="11">
    <source>
        <dbReference type="SAM" id="Phobius"/>
    </source>
</evidence>
<keyword evidence="14" id="KW-1185">Reference proteome</keyword>
<evidence type="ECO:0000256" key="6">
    <source>
        <dbReference type="ARBA" id="ARBA00022958"/>
    </source>
</evidence>
<accession>A0A809SF85</accession>
<evidence type="ECO:0000259" key="12">
    <source>
        <dbReference type="Pfam" id="PF00520"/>
    </source>
</evidence>
<dbReference type="SUPFAM" id="SSF81324">
    <property type="entry name" value="Voltage-gated potassium channels"/>
    <property type="match status" value="1"/>
</dbReference>
<evidence type="ECO:0000256" key="8">
    <source>
        <dbReference type="ARBA" id="ARBA00023065"/>
    </source>
</evidence>
<keyword evidence="9 11" id="KW-0472">Membrane</keyword>
<evidence type="ECO:0000313" key="13">
    <source>
        <dbReference type="EMBL" id="BBU48008.1"/>
    </source>
</evidence>
<comment type="subcellular location">
    <subcellularLocation>
        <location evidence="1">Membrane</location>
        <topology evidence="1">Multi-pass membrane protein</topology>
    </subcellularLocation>
</comment>
<keyword evidence="3" id="KW-0633">Potassium transport</keyword>
<gene>
    <name evidence="13" type="ORF">JPM2_7010</name>
</gene>
<dbReference type="KEGG" id="mfel:JPM2_7010"/>
<feature type="transmembrane region" description="Helical" evidence="11">
    <location>
        <begin position="159"/>
        <end position="179"/>
    </location>
</feature>
<evidence type="ECO:0000256" key="9">
    <source>
        <dbReference type="ARBA" id="ARBA00023136"/>
    </source>
</evidence>
<dbReference type="GO" id="GO:0001508">
    <property type="term" value="P:action potential"/>
    <property type="evidence" value="ECO:0007669"/>
    <property type="project" value="TreeGrafter"/>
</dbReference>
<keyword evidence="10" id="KW-0407">Ion channel</keyword>
<proteinExistence type="predicted"/>
<reference evidence="13 14" key="1">
    <citation type="submission" date="2020-01" db="EMBL/GenBank/DDBJ databases">
        <title>Complete genome sequence of Mycoplasma felis strain Myco-2.</title>
        <authorList>
            <person name="Kinoshita Y."/>
            <person name="Niwa H."/>
            <person name="Uchida-Fujii E."/>
            <person name="Nukada T."/>
        </authorList>
    </citation>
    <scope>NUCLEOTIDE SEQUENCE [LARGE SCALE GENOMIC DNA]</scope>
    <source>
        <strain evidence="13 14">Myco-2</strain>
    </source>
</reference>
<keyword evidence="5" id="KW-0631">Potassium channel</keyword>
<dbReference type="PANTHER" id="PTHR11537:SF254">
    <property type="entry name" value="POTASSIUM VOLTAGE-GATED CHANNEL PROTEIN SHAB"/>
    <property type="match status" value="1"/>
</dbReference>